<dbReference type="InterPro" id="IPR013154">
    <property type="entry name" value="ADH-like_N"/>
</dbReference>
<dbReference type="Pfam" id="PF13602">
    <property type="entry name" value="ADH_zinc_N_2"/>
    <property type="match status" value="1"/>
</dbReference>
<dbReference type="InterPro" id="IPR052585">
    <property type="entry name" value="Lipid_raft_assoc_Zn_ADH"/>
</dbReference>
<dbReference type="Pfam" id="PF08240">
    <property type="entry name" value="ADH_N"/>
    <property type="match status" value="1"/>
</dbReference>
<dbReference type="InterPro" id="IPR036291">
    <property type="entry name" value="NAD(P)-bd_dom_sf"/>
</dbReference>
<evidence type="ECO:0000313" key="2">
    <source>
        <dbReference type="EMBL" id="KAF2184889.1"/>
    </source>
</evidence>
<name>A0A6A6E2T3_9PEZI</name>
<dbReference type="PANTHER" id="PTHR43482">
    <property type="entry name" value="PROTEIN AST1-RELATED"/>
    <property type="match status" value="1"/>
</dbReference>
<feature type="domain" description="Enoyl reductase (ER)" evidence="1">
    <location>
        <begin position="13"/>
        <end position="336"/>
    </location>
</feature>
<dbReference type="SUPFAM" id="SSF50129">
    <property type="entry name" value="GroES-like"/>
    <property type="match status" value="1"/>
</dbReference>
<dbReference type="CDD" id="cd08267">
    <property type="entry name" value="MDR1"/>
    <property type="match status" value="1"/>
</dbReference>
<gene>
    <name evidence="2" type="ORF">K469DRAFT_578289</name>
</gene>
<dbReference type="AlphaFoldDB" id="A0A6A6E2T3"/>
<dbReference type="InterPro" id="IPR011032">
    <property type="entry name" value="GroES-like_sf"/>
</dbReference>
<evidence type="ECO:0000259" key="1">
    <source>
        <dbReference type="SMART" id="SM00829"/>
    </source>
</evidence>
<dbReference type="Proteomes" id="UP000800200">
    <property type="component" value="Unassembled WGS sequence"/>
</dbReference>
<dbReference type="Gene3D" id="3.90.180.10">
    <property type="entry name" value="Medium-chain alcohol dehydrogenases, catalytic domain"/>
    <property type="match status" value="1"/>
</dbReference>
<proteinExistence type="predicted"/>
<dbReference type="EMBL" id="ML994636">
    <property type="protein sequence ID" value="KAF2184889.1"/>
    <property type="molecule type" value="Genomic_DNA"/>
</dbReference>
<dbReference type="Gene3D" id="3.40.50.720">
    <property type="entry name" value="NAD(P)-binding Rossmann-like Domain"/>
    <property type="match status" value="1"/>
</dbReference>
<dbReference type="SUPFAM" id="SSF51735">
    <property type="entry name" value="NAD(P)-binding Rossmann-fold domains"/>
    <property type="match status" value="1"/>
</dbReference>
<accession>A0A6A6E2T3</accession>
<evidence type="ECO:0000313" key="3">
    <source>
        <dbReference type="Proteomes" id="UP000800200"/>
    </source>
</evidence>
<dbReference type="InterPro" id="IPR020843">
    <property type="entry name" value="ER"/>
</dbReference>
<keyword evidence="3" id="KW-1185">Reference proteome</keyword>
<reference evidence="2" key="1">
    <citation type="journal article" date="2020" name="Stud. Mycol.">
        <title>101 Dothideomycetes genomes: a test case for predicting lifestyles and emergence of pathogens.</title>
        <authorList>
            <person name="Haridas S."/>
            <person name="Albert R."/>
            <person name="Binder M."/>
            <person name="Bloem J."/>
            <person name="Labutti K."/>
            <person name="Salamov A."/>
            <person name="Andreopoulos B."/>
            <person name="Baker S."/>
            <person name="Barry K."/>
            <person name="Bills G."/>
            <person name="Bluhm B."/>
            <person name="Cannon C."/>
            <person name="Castanera R."/>
            <person name="Culley D."/>
            <person name="Daum C."/>
            <person name="Ezra D."/>
            <person name="Gonzalez J."/>
            <person name="Henrissat B."/>
            <person name="Kuo A."/>
            <person name="Liang C."/>
            <person name="Lipzen A."/>
            <person name="Lutzoni F."/>
            <person name="Magnuson J."/>
            <person name="Mondo S."/>
            <person name="Nolan M."/>
            <person name="Ohm R."/>
            <person name="Pangilinan J."/>
            <person name="Park H.-J."/>
            <person name="Ramirez L."/>
            <person name="Alfaro M."/>
            <person name="Sun H."/>
            <person name="Tritt A."/>
            <person name="Yoshinaga Y."/>
            <person name="Zwiers L.-H."/>
            <person name="Turgeon B."/>
            <person name="Goodwin S."/>
            <person name="Spatafora J."/>
            <person name="Crous P."/>
            <person name="Grigoriev I."/>
        </authorList>
    </citation>
    <scope>NUCLEOTIDE SEQUENCE</scope>
    <source>
        <strain evidence="2">CBS 207.26</strain>
    </source>
</reference>
<dbReference type="OrthoDB" id="201656at2759"/>
<protein>
    <submittedName>
        <fullName evidence="2">NAD(P)-binding protein</fullName>
    </submittedName>
</protein>
<dbReference type="SMART" id="SM00829">
    <property type="entry name" value="PKS_ER"/>
    <property type="match status" value="1"/>
</dbReference>
<organism evidence="2 3">
    <name type="scientific">Zopfia rhizophila CBS 207.26</name>
    <dbReference type="NCBI Taxonomy" id="1314779"/>
    <lineage>
        <taxon>Eukaryota</taxon>
        <taxon>Fungi</taxon>
        <taxon>Dikarya</taxon>
        <taxon>Ascomycota</taxon>
        <taxon>Pezizomycotina</taxon>
        <taxon>Dothideomycetes</taxon>
        <taxon>Dothideomycetes incertae sedis</taxon>
        <taxon>Zopfiaceae</taxon>
        <taxon>Zopfia</taxon>
    </lineage>
</organism>
<dbReference type="PANTHER" id="PTHR43482:SF1">
    <property type="entry name" value="PROTEIN AST1-RELATED"/>
    <property type="match status" value="1"/>
</dbReference>
<dbReference type="GO" id="GO:0016491">
    <property type="term" value="F:oxidoreductase activity"/>
    <property type="evidence" value="ECO:0007669"/>
    <property type="project" value="InterPro"/>
</dbReference>
<sequence>MRAWLRPTRGPAAIALKLSTTQPTPTVAPDSADVLVRVSYSALQFSGEWALQNLPALPGAPPRIPELEFSGVVAAAGSRAPPELREVGARVVAAHAIPSWILFGYGALAEYVKVPAGQAVRLPDSIDLTTAGGMVGCGSTALKMVRAAAVGQGDRILVNGASSSVGSVLVQICKMKGATVVGTASGRNEELVRGLGVDEFVDYTAHSSLPEYLKAKYSKEQFDSILDCAGIQSLYSNSPGYLKPSGPVVNVGVFEGVWTTARNWFTNTWWPKWLGGVPRRYIMFSTPPSKDSATYTARLVEEGKVRILIDSVWDMEDLVKAYARIATKRARGKVIIKIGKD</sequence>